<organism evidence="1 2">
    <name type="scientific">Marinitoga hydrogenitolerans (strain DSM 16785 / JCM 12826 / AT1271)</name>
    <dbReference type="NCBI Taxonomy" id="1122195"/>
    <lineage>
        <taxon>Bacteria</taxon>
        <taxon>Thermotogati</taxon>
        <taxon>Thermotogota</taxon>
        <taxon>Thermotogae</taxon>
        <taxon>Petrotogales</taxon>
        <taxon>Petrotogaceae</taxon>
        <taxon>Marinitoga</taxon>
    </lineage>
</organism>
<accession>A0A1M5A2A4</accession>
<evidence type="ECO:0000313" key="2">
    <source>
        <dbReference type="Proteomes" id="UP000184334"/>
    </source>
</evidence>
<dbReference type="AlphaFoldDB" id="A0A1M5A2A4"/>
<name>A0A1M5A2A4_MARH1</name>
<comment type="caution">
    <text evidence="1">The sequence shown here is derived from an EMBL/GenBank/DDBJ whole genome shotgun (WGS) entry which is preliminary data.</text>
</comment>
<sequence length="76" mass="8965">MNKNLPIFCVLTKGDIIYNAYYNVISPDFTNPNKNITVVFKQNTQKFLGLYNIDFYIAGYEIFSTKIEFKKVLYTY</sequence>
<dbReference type="OrthoDB" id="9881361at2"/>
<protein>
    <submittedName>
        <fullName evidence="1">Uncharacterized protein</fullName>
    </submittedName>
</protein>
<dbReference type="RefSeq" id="WP_072865964.1">
    <property type="nucleotide sequence ID" value="NZ_FQUI01000051.1"/>
</dbReference>
<reference evidence="1" key="1">
    <citation type="submission" date="2016-11" db="EMBL/GenBank/DDBJ databases">
        <authorList>
            <person name="Varghese N."/>
            <person name="Submissions S."/>
        </authorList>
    </citation>
    <scope>NUCLEOTIDE SEQUENCE [LARGE SCALE GENOMIC DNA]</scope>
    <source>
        <strain evidence="1">DSM 16785</strain>
    </source>
</reference>
<proteinExistence type="predicted"/>
<dbReference type="EMBL" id="FQUI01000051">
    <property type="protein sequence ID" value="SHF24374.1"/>
    <property type="molecule type" value="Genomic_DNA"/>
</dbReference>
<evidence type="ECO:0000313" key="1">
    <source>
        <dbReference type="EMBL" id="SHF24374.1"/>
    </source>
</evidence>
<gene>
    <name evidence="1" type="ORF">SAMN02745164_02079</name>
</gene>
<keyword evidence="2" id="KW-1185">Reference proteome</keyword>
<dbReference type="Proteomes" id="UP000184334">
    <property type="component" value="Unassembled WGS sequence"/>
</dbReference>